<dbReference type="EMBL" id="UINC01018632">
    <property type="protein sequence ID" value="SVA78431.1"/>
    <property type="molecule type" value="Genomic_DNA"/>
</dbReference>
<accession>A0A381YP77</accession>
<sequence length="144" mass="16867">MKKLIIVFILSSLCAQTGAGALSPVVTYWKTLSQEEKEIFLFSYLTQVYETHSELKNTVGYGGITEWYYDNRAEMVYGIFDQLEVVKISEMVKWIDEFYSHGEYANRPFFEALEFAYRFAEASGANMWEKYENLKFDRIKPGKE</sequence>
<gene>
    <name evidence="1" type="ORF">METZ01_LOCUS131285</name>
</gene>
<evidence type="ECO:0000313" key="1">
    <source>
        <dbReference type="EMBL" id="SVA78431.1"/>
    </source>
</evidence>
<protein>
    <submittedName>
        <fullName evidence="1">Uncharacterized protein</fullName>
    </submittedName>
</protein>
<organism evidence="1">
    <name type="scientific">marine metagenome</name>
    <dbReference type="NCBI Taxonomy" id="408172"/>
    <lineage>
        <taxon>unclassified sequences</taxon>
        <taxon>metagenomes</taxon>
        <taxon>ecological metagenomes</taxon>
    </lineage>
</organism>
<reference evidence="1" key="1">
    <citation type="submission" date="2018-05" db="EMBL/GenBank/DDBJ databases">
        <authorList>
            <person name="Lanie J.A."/>
            <person name="Ng W.-L."/>
            <person name="Kazmierczak K.M."/>
            <person name="Andrzejewski T.M."/>
            <person name="Davidsen T.M."/>
            <person name="Wayne K.J."/>
            <person name="Tettelin H."/>
            <person name="Glass J.I."/>
            <person name="Rusch D."/>
            <person name="Podicherti R."/>
            <person name="Tsui H.-C.T."/>
            <person name="Winkler M.E."/>
        </authorList>
    </citation>
    <scope>NUCLEOTIDE SEQUENCE</scope>
</reference>
<dbReference type="AlphaFoldDB" id="A0A381YP77"/>
<name>A0A381YP77_9ZZZZ</name>
<proteinExistence type="predicted"/>